<dbReference type="Gene3D" id="2.40.160.50">
    <property type="entry name" value="membrane protein fhac: a member of the omp85/tpsb transporter family"/>
    <property type="match status" value="1"/>
</dbReference>
<dbReference type="PROSITE" id="PS51257">
    <property type="entry name" value="PROKAR_LIPOPROTEIN"/>
    <property type="match status" value="1"/>
</dbReference>
<name>A0ABW2Z6U8_9FLAO</name>
<dbReference type="PANTHER" id="PTHR10161:SF14">
    <property type="entry name" value="TARTRATE-RESISTANT ACID PHOSPHATASE TYPE 5"/>
    <property type="match status" value="1"/>
</dbReference>
<proteinExistence type="predicted"/>
<accession>A0ABW2Z6U8</accession>
<keyword evidence="2" id="KW-0378">Hydrolase</keyword>
<evidence type="ECO:0000313" key="5">
    <source>
        <dbReference type="EMBL" id="MFD0762533.1"/>
    </source>
</evidence>
<dbReference type="Proteomes" id="UP001597032">
    <property type="component" value="Unassembled WGS sequence"/>
</dbReference>
<dbReference type="RefSeq" id="WP_386782888.1">
    <property type="nucleotide sequence ID" value="NZ_JBHTIC010000008.1"/>
</dbReference>
<dbReference type="Pfam" id="PF00149">
    <property type="entry name" value="Metallophos"/>
    <property type="match status" value="1"/>
</dbReference>
<dbReference type="InterPro" id="IPR004843">
    <property type="entry name" value="Calcineurin-like_PHP"/>
</dbReference>
<reference evidence="6" key="1">
    <citation type="journal article" date="2019" name="Int. J. Syst. Evol. Microbiol.">
        <title>The Global Catalogue of Microorganisms (GCM) 10K type strain sequencing project: providing services to taxonomists for standard genome sequencing and annotation.</title>
        <authorList>
            <consortium name="The Broad Institute Genomics Platform"/>
            <consortium name="The Broad Institute Genome Sequencing Center for Infectious Disease"/>
            <person name="Wu L."/>
            <person name="Ma J."/>
        </authorList>
    </citation>
    <scope>NUCLEOTIDE SEQUENCE [LARGE SCALE GENOMIC DNA]</scope>
    <source>
        <strain evidence="6">CCUG 60022</strain>
    </source>
</reference>
<dbReference type="SUPFAM" id="SSF56300">
    <property type="entry name" value="Metallo-dependent phosphatases"/>
    <property type="match status" value="1"/>
</dbReference>
<dbReference type="EMBL" id="JBHTIC010000008">
    <property type="protein sequence ID" value="MFD0762533.1"/>
    <property type="molecule type" value="Genomic_DNA"/>
</dbReference>
<keyword evidence="1 3" id="KW-0732">Signal</keyword>
<organism evidence="5 6">
    <name type="scientific">Lutibacter aestuarii</name>
    <dbReference type="NCBI Taxonomy" id="861111"/>
    <lineage>
        <taxon>Bacteria</taxon>
        <taxon>Pseudomonadati</taxon>
        <taxon>Bacteroidota</taxon>
        <taxon>Flavobacteriia</taxon>
        <taxon>Flavobacteriales</taxon>
        <taxon>Flavobacteriaceae</taxon>
        <taxon>Lutibacter</taxon>
    </lineage>
</organism>
<evidence type="ECO:0000313" key="6">
    <source>
        <dbReference type="Proteomes" id="UP001597032"/>
    </source>
</evidence>
<feature type="signal peptide" evidence="3">
    <location>
        <begin position="1"/>
        <end position="26"/>
    </location>
</feature>
<dbReference type="Gene3D" id="3.60.21.10">
    <property type="match status" value="1"/>
</dbReference>
<gene>
    <name evidence="5" type="ORF">ACFQZW_10600</name>
</gene>
<evidence type="ECO:0000256" key="2">
    <source>
        <dbReference type="ARBA" id="ARBA00022801"/>
    </source>
</evidence>
<evidence type="ECO:0000259" key="4">
    <source>
        <dbReference type="Pfam" id="PF00149"/>
    </source>
</evidence>
<feature type="chain" id="PRO_5046243290" evidence="3">
    <location>
        <begin position="27"/>
        <end position="1234"/>
    </location>
</feature>
<sequence>MKILLFKKYLVIISLLFLSSCATYQAKYHSKNDTFSFNQKPPSSEKIVHTFYLIGDAGNAQENEQLTHFNLLKEELSIADKNSTVLFLGDNLYEKGMPKKEHVTRKISEHRLDAQIELVKNFKGQPIFIPGNHEYYSDGIKGLKREEEYIIENLKNKNSFLPKDGCPLKKVDISENLVLIIVDSQWYLEDWDKNPTMNDDCEIKTKERFFDEFESLIKKNATKTMVVAIHHPLFSNGSHGGQFSLRKQFYPVNNKIPLPLLGTMVNVLRKTSGISVQDMNNQLYLELKKRLITISQKADKIIFTSGHEHNLQYIFKDNIPQIVSGSGSKTSEVRAINGSQFSYGKKGYAKITVYQNGESWVQFFTEINGENNLLYTTKIHNATTASKLTSYPVKFPPFVSSSIYSKSEVRKSKLHNMLWGKHYRKYYGTSISAPTVLLDTLFGGLKPTRKGGGNQSRSLRLEDKNGKEYVMRALRKSATQYIQAVAYKDTYVEGQFENTYAENLLLDIYTTAHPYAPFSVGKLSDAINIYHPNPILYYVPKQNALKNFNHDFGDELYMIEERAANNHGDKANFGYSNKLISTVDLLEKLRETDDNTIDENSYIRARLFDMLIGDWDRHEDQWRWAEFKDGKKKIYQPVPRDRDQAFSKNDGFILGFITRAIPALKLMQVYDSNIRNVKWFNLEPYPLDMALINNSTYKNWQEQVNFIQKNITDEVIEDAFNKLPTEVNDETILEIKKKLKGRLQNLPLIAEKYYNQLSKYGVVKGTDKDNWFDIERLENGETSIKIFNIKNKKKGNKIFEKTYSKNKTKELWVYGLDDNDVFNVTGIKQNIIPLRIIGGQNNDTYNIKNDKKVTIYDYKTKKNTFTTTKGKQKLYNNYETNFYNYKKLKYNHYQLLPSIGSNPDDGIKIGINSVFTKYAFERNPFTQQHTINAAYYFSHKGFDIRYTGEFASIFNKWNFQIESTFTSPNYSINYFGFGNETINYEVEFDEDFHRVKLSTYSIAPALKWKGRFGAEFKIGAFIESIEVENTTNRFINTLDFKLDERENYTGLKSSYTYKNYDNKLFPTLGMNFTFDMGWKTNLKNSIENHVYITPSLGITHKISSNGNLVLATKMKGNLIIGDHFKFYNAASIGGLDGLRGYRNQRFIGNRSFYQNTDIRFNLRKVKTGLVPLQMGLFGGFDYGRVWLKNENSKDWKTSYGGGFWLVAAEIINLNASLFNSKDGTYFKFGLGFGF</sequence>
<protein>
    <submittedName>
        <fullName evidence="5">Metallophosphoesterase</fullName>
    </submittedName>
</protein>
<keyword evidence="6" id="KW-1185">Reference proteome</keyword>
<dbReference type="InterPro" id="IPR051558">
    <property type="entry name" value="Metallophosphoesterase_PAP"/>
</dbReference>
<evidence type="ECO:0000256" key="3">
    <source>
        <dbReference type="SAM" id="SignalP"/>
    </source>
</evidence>
<dbReference type="InterPro" id="IPR029052">
    <property type="entry name" value="Metallo-depent_PP-like"/>
</dbReference>
<comment type="caution">
    <text evidence="5">The sequence shown here is derived from an EMBL/GenBank/DDBJ whole genome shotgun (WGS) entry which is preliminary data.</text>
</comment>
<dbReference type="PANTHER" id="PTHR10161">
    <property type="entry name" value="TARTRATE-RESISTANT ACID PHOSPHATASE TYPE 5"/>
    <property type="match status" value="1"/>
</dbReference>
<evidence type="ECO:0000256" key="1">
    <source>
        <dbReference type="ARBA" id="ARBA00022729"/>
    </source>
</evidence>
<feature type="domain" description="Calcineurin-like phosphoesterase" evidence="4">
    <location>
        <begin position="50"/>
        <end position="247"/>
    </location>
</feature>